<dbReference type="InterPro" id="IPR016135">
    <property type="entry name" value="UBQ-conjugating_enzyme/RWD"/>
</dbReference>
<keyword evidence="4" id="KW-1185">Reference proteome</keyword>
<dbReference type="SMART" id="SM00212">
    <property type="entry name" value="UBCc"/>
    <property type="match status" value="1"/>
</dbReference>
<dbReference type="CDD" id="cd23802">
    <property type="entry name" value="UBCc_UBE2Q"/>
    <property type="match status" value="1"/>
</dbReference>
<dbReference type="SUPFAM" id="SSF54495">
    <property type="entry name" value="UBC-like"/>
    <property type="match status" value="1"/>
</dbReference>
<dbReference type="InterPro" id="IPR027892">
    <property type="entry name" value="Maturin"/>
</dbReference>
<protein>
    <recommendedName>
        <fullName evidence="2">UBC core domain-containing protein</fullName>
    </recommendedName>
</protein>
<evidence type="ECO:0000256" key="1">
    <source>
        <dbReference type="SAM" id="MobiDB-lite"/>
    </source>
</evidence>
<dbReference type="InterPro" id="IPR000608">
    <property type="entry name" value="UBC"/>
</dbReference>
<dbReference type="Proteomes" id="UP001209878">
    <property type="component" value="Unassembled WGS sequence"/>
</dbReference>
<dbReference type="Pfam" id="PF00179">
    <property type="entry name" value="UQ_con"/>
    <property type="match status" value="1"/>
</dbReference>
<proteinExistence type="predicted"/>
<dbReference type="AlphaFoldDB" id="A0AAD9PDV3"/>
<dbReference type="Gene3D" id="3.10.110.10">
    <property type="entry name" value="Ubiquitin Conjugating Enzyme"/>
    <property type="match status" value="1"/>
</dbReference>
<accession>A0AAD9PDV3</accession>
<dbReference type="Pfam" id="PF15167">
    <property type="entry name" value="DUF4581"/>
    <property type="match status" value="1"/>
</dbReference>
<dbReference type="EMBL" id="JAODUO010000018">
    <property type="protein sequence ID" value="KAK2193036.1"/>
    <property type="molecule type" value="Genomic_DNA"/>
</dbReference>
<organism evidence="3 4">
    <name type="scientific">Ridgeia piscesae</name>
    <name type="common">Tubeworm</name>
    <dbReference type="NCBI Taxonomy" id="27915"/>
    <lineage>
        <taxon>Eukaryota</taxon>
        <taxon>Metazoa</taxon>
        <taxon>Spiralia</taxon>
        <taxon>Lophotrochozoa</taxon>
        <taxon>Annelida</taxon>
        <taxon>Polychaeta</taxon>
        <taxon>Sedentaria</taxon>
        <taxon>Canalipalpata</taxon>
        <taxon>Sabellida</taxon>
        <taxon>Siboglinidae</taxon>
        <taxon>Ridgeia</taxon>
    </lineage>
</organism>
<evidence type="ECO:0000313" key="4">
    <source>
        <dbReference type="Proteomes" id="UP001209878"/>
    </source>
</evidence>
<evidence type="ECO:0000313" key="3">
    <source>
        <dbReference type="EMBL" id="KAK2193036.1"/>
    </source>
</evidence>
<sequence length="309" mass="35287">MDFQTYCNEAREWTEKISKTQLQLLDSIENENKLIFIAGNVSFYVVCPTSKKPDWVVWSDMAPVLSHLKGLKQLFKSCPQKTLTNVLDIVEDTLTPLLQAGGDSEAEEDDDDDDDDDTFGDYVEQDEDLDILSKQTALTSGGGDPMSVHRLLKDLKVVKSNEGKFGFKAQPRDDNLFLWDVQLIDFPADTDLGRDLQEYAKKYNREPVIHMEMKFPEDYPMAPPFVRVIRPTFKFLTGHVTIGGSICMELLTRTGWKPTNDIEGILVQIRAEIMSDTKARLGKHPDKEYEESAARNAFKRMEKTYGWDK</sequence>
<dbReference type="PROSITE" id="PS50127">
    <property type="entry name" value="UBC_2"/>
    <property type="match status" value="1"/>
</dbReference>
<comment type="caution">
    <text evidence="3">The sequence shown here is derived from an EMBL/GenBank/DDBJ whole genome shotgun (WGS) entry which is preliminary data.</text>
</comment>
<reference evidence="3" key="1">
    <citation type="journal article" date="2023" name="Mol. Biol. Evol.">
        <title>Third-Generation Sequencing Reveals the Adaptive Role of the Epigenome in Three Deep-Sea Polychaetes.</title>
        <authorList>
            <person name="Perez M."/>
            <person name="Aroh O."/>
            <person name="Sun Y."/>
            <person name="Lan Y."/>
            <person name="Juniper S.K."/>
            <person name="Young C.R."/>
            <person name="Angers B."/>
            <person name="Qian P.Y."/>
        </authorList>
    </citation>
    <scope>NUCLEOTIDE SEQUENCE</scope>
    <source>
        <strain evidence="3">R07B-5</strain>
    </source>
</reference>
<dbReference type="InterPro" id="IPR050113">
    <property type="entry name" value="Ub_conjugating_enzyme"/>
</dbReference>
<gene>
    <name evidence="3" type="ORF">NP493_18g08012</name>
</gene>
<dbReference type="PANTHER" id="PTHR24067">
    <property type="entry name" value="UBIQUITIN-CONJUGATING ENZYME E2"/>
    <property type="match status" value="1"/>
</dbReference>
<feature type="domain" description="UBC core" evidence="2">
    <location>
        <begin position="146"/>
        <end position="309"/>
    </location>
</feature>
<feature type="region of interest" description="Disordered" evidence="1">
    <location>
        <begin position="101"/>
        <end position="120"/>
    </location>
</feature>
<feature type="compositionally biased region" description="Acidic residues" evidence="1">
    <location>
        <begin position="104"/>
        <end position="120"/>
    </location>
</feature>
<name>A0AAD9PDV3_RIDPI</name>
<evidence type="ECO:0000259" key="2">
    <source>
        <dbReference type="PROSITE" id="PS50127"/>
    </source>
</evidence>